<dbReference type="GO" id="GO:0006004">
    <property type="term" value="P:fucose metabolic process"/>
    <property type="evidence" value="ECO:0007669"/>
    <property type="project" value="InterPro"/>
</dbReference>
<reference evidence="9 10" key="1">
    <citation type="submission" date="2018-05" db="EMBL/GenBank/DDBJ databases">
        <title>Genomic Encyclopedia of Archaeal and Bacterial Type Strains, Phase II (KMG-II): from individual species to whole genera.</title>
        <authorList>
            <person name="Goeker M."/>
        </authorList>
    </citation>
    <scope>NUCLEOTIDE SEQUENCE [LARGE SCALE GENOMIC DNA]</scope>
    <source>
        <strain evidence="9 10">DSM 19975</strain>
    </source>
</reference>
<dbReference type="InterPro" id="IPR013780">
    <property type="entry name" value="Glyco_hydro_b"/>
</dbReference>
<dbReference type="GO" id="GO:0016139">
    <property type="term" value="P:glycoside catabolic process"/>
    <property type="evidence" value="ECO:0007669"/>
    <property type="project" value="TreeGrafter"/>
</dbReference>
<dbReference type="EMBL" id="QGHA01000001">
    <property type="protein sequence ID" value="PWK80120.1"/>
    <property type="molecule type" value="Genomic_DNA"/>
</dbReference>
<gene>
    <name evidence="9" type="ORF">LX99_00584</name>
</gene>
<dbReference type="InterPro" id="IPR031919">
    <property type="entry name" value="Fucosidase_C"/>
</dbReference>
<dbReference type="GO" id="GO:0004560">
    <property type="term" value="F:alpha-L-fucosidase activity"/>
    <property type="evidence" value="ECO:0007669"/>
    <property type="project" value="InterPro"/>
</dbReference>
<dbReference type="AlphaFoldDB" id="A0A316HJA3"/>
<dbReference type="InterPro" id="IPR057739">
    <property type="entry name" value="Glyco_hydro_29_N"/>
</dbReference>
<dbReference type="PANTHER" id="PTHR10030">
    <property type="entry name" value="ALPHA-L-FUCOSIDASE"/>
    <property type="match status" value="1"/>
</dbReference>
<evidence type="ECO:0000259" key="8">
    <source>
        <dbReference type="Pfam" id="PF16757"/>
    </source>
</evidence>
<dbReference type="Gene3D" id="2.60.40.1180">
    <property type="entry name" value="Golgi alpha-mannosidase II"/>
    <property type="match status" value="1"/>
</dbReference>
<dbReference type="InterPro" id="IPR017853">
    <property type="entry name" value="GH"/>
</dbReference>
<evidence type="ECO:0000256" key="2">
    <source>
        <dbReference type="ARBA" id="ARBA00007951"/>
    </source>
</evidence>
<feature type="domain" description="Alpha-L-fucosidase C-terminal" evidence="8">
    <location>
        <begin position="469"/>
        <end position="544"/>
    </location>
</feature>
<dbReference type="SUPFAM" id="SSF51445">
    <property type="entry name" value="(Trans)glycosidases"/>
    <property type="match status" value="1"/>
</dbReference>
<dbReference type="GO" id="GO:0005764">
    <property type="term" value="C:lysosome"/>
    <property type="evidence" value="ECO:0007669"/>
    <property type="project" value="TreeGrafter"/>
</dbReference>
<keyword evidence="4" id="KW-0732">Signal</keyword>
<feature type="domain" description="Glycoside hydrolase family 29 N-terminal" evidence="7">
    <location>
        <begin position="37"/>
        <end position="431"/>
    </location>
</feature>
<evidence type="ECO:0000313" key="10">
    <source>
        <dbReference type="Proteomes" id="UP000245678"/>
    </source>
</evidence>
<dbReference type="Pfam" id="PF16757">
    <property type="entry name" value="Fucosidase_C"/>
    <property type="match status" value="1"/>
</dbReference>
<comment type="similarity">
    <text evidence="2">Belongs to the glycosyl hydrolase 29 family.</text>
</comment>
<organism evidence="9 10">
    <name type="scientific">Mucilaginibacter oryzae</name>
    <dbReference type="NCBI Taxonomy" id="468058"/>
    <lineage>
        <taxon>Bacteria</taxon>
        <taxon>Pseudomonadati</taxon>
        <taxon>Bacteroidota</taxon>
        <taxon>Sphingobacteriia</taxon>
        <taxon>Sphingobacteriales</taxon>
        <taxon>Sphingobacteriaceae</taxon>
        <taxon>Mucilaginibacter</taxon>
    </lineage>
</organism>
<evidence type="ECO:0000256" key="5">
    <source>
        <dbReference type="ARBA" id="ARBA00022801"/>
    </source>
</evidence>
<keyword evidence="10" id="KW-1185">Reference proteome</keyword>
<dbReference type="PIRSF" id="PIRSF001092">
    <property type="entry name" value="Alpha-L-fucosidase"/>
    <property type="match status" value="1"/>
</dbReference>
<dbReference type="RefSeq" id="WP_022830838.1">
    <property type="nucleotide sequence ID" value="NZ_QGHA01000001.1"/>
</dbReference>
<dbReference type="SMART" id="SM00812">
    <property type="entry name" value="Alpha_L_fucos"/>
    <property type="match status" value="1"/>
</dbReference>
<comment type="function">
    <text evidence="1">Alpha-L-fucosidase is responsible for hydrolyzing the alpha-1,6-linked fucose joined to the reducing-end N-acetylglucosamine of the carbohydrate moieties of glycoproteins.</text>
</comment>
<dbReference type="PANTHER" id="PTHR10030:SF37">
    <property type="entry name" value="ALPHA-L-FUCOSIDASE-RELATED"/>
    <property type="match status" value="1"/>
</dbReference>
<dbReference type="InterPro" id="IPR000933">
    <property type="entry name" value="Glyco_hydro_29"/>
</dbReference>
<dbReference type="InterPro" id="IPR016286">
    <property type="entry name" value="FUC_metazoa-typ"/>
</dbReference>
<name>A0A316HJA3_9SPHI</name>
<dbReference type="Gene3D" id="3.20.20.80">
    <property type="entry name" value="Glycosidases"/>
    <property type="match status" value="1"/>
</dbReference>
<evidence type="ECO:0000256" key="6">
    <source>
        <dbReference type="ARBA" id="ARBA00023295"/>
    </source>
</evidence>
<evidence type="ECO:0000313" key="9">
    <source>
        <dbReference type="EMBL" id="PWK80120.1"/>
    </source>
</evidence>
<evidence type="ECO:0000259" key="7">
    <source>
        <dbReference type="Pfam" id="PF01120"/>
    </source>
</evidence>
<dbReference type="Proteomes" id="UP000245678">
    <property type="component" value="Unassembled WGS sequence"/>
</dbReference>
<protein>
    <recommendedName>
        <fullName evidence="3">alpha-L-fucosidase</fullName>
        <ecNumber evidence="3">3.2.1.51</ecNumber>
    </recommendedName>
</protein>
<evidence type="ECO:0000256" key="4">
    <source>
        <dbReference type="ARBA" id="ARBA00022729"/>
    </source>
</evidence>
<comment type="caution">
    <text evidence="9">The sequence shown here is derived from an EMBL/GenBank/DDBJ whole genome shotgun (WGS) entry which is preliminary data.</text>
</comment>
<proteinExistence type="inferred from homology"/>
<evidence type="ECO:0000256" key="3">
    <source>
        <dbReference type="ARBA" id="ARBA00012662"/>
    </source>
</evidence>
<evidence type="ECO:0000256" key="1">
    <source>
        <dbReference type="ARBA" id="ARBA00004071"/>
    </source>
</evidence>
<accession>A0A316HJA3</accession>
<keyword evidence="5" id="KW-0378">Hydrolase</keyword>
<dbReference type="Pfam" id="PF01120">
    <property type="entry name" value="Alpha_L_fucos"/>
    <property type="match status" value="1"/>
</dbReference>
<dbReference type="EC" id="3.2.1.51" evidence="3"/>
<sequence>MKRRKLLKGMAAAIPAFYLSKAFGSIAPSPGSNYGSVIADGPFKPDWESLKQYRVPEWFRDAKFGLWAHWGPQCQPERGDWYARGMYQEGSDQYKYHIEKYGHPSRFGFKDVINEWKAEKWQPDELLALYKKAGAKYFMALANHHDGFDLYNSSYQSWNSTRLGPKKDLIGGWAKAARAQGIPFGVTVHAAHTWSWMEVAQRADKTGPMAGVPYDGKLTKADGKGKWWDGYDPQELYAQNHPLSKDSLNDGTIHSQWAWGNGVAMPDKAYCDKFLNRTIELIDKYGPELIYFDDTVLPLWPVNDAGLKIAAHMYNTSIKKHGKLQAALFGKILDEQQRKCMIWDIERGQSNQIEPEPWQTDTCIGAWHYDRRIFDHKGYKTARTIIHTLADVVSKNGNLLLNIPVRGDGSIDEEERKVVEGIAGWMQVNSEAIYATRPWTVFGEGPAIESAAPLSAQGFNEGKGKPFTADDFRFTKKHNALYAIALGWPGEKGSLIKTLASSSAQLGARKITGVSMIGYHGKLNWQQTAEGLKIETPAVKPNDIAVVYKIEGAIG</sequence>
<keyword evidence="6" id="KW-0326">Glycosidase</keyword>